<proteinExistence type="predicted"/>
<evidence type="ECO:0000256" key="1">
    <source>
        <dbReference type="SAM" id="MobiDB-lite"/>
    </source>
</evidence>
<accession>A0ABR4EEB8</accession>
<protein>
    <submittedName>
        <fullName evidence="2">Uncharacterized protein</fullName>
    </submittedName>
</protein>
<dbReference type="Proteomes" id="UP001600888">
    <property type="component" value="Unassembled WGS sequence"/>
</dbReference>
<name>A0ABR4EEB8_9PEZI</name>
<feature type="region of interest" description="Disordered" evidence="1">
    <location>
        <begin position="46"/>
        <end position="135"/>
    </location>
</feature>
<comment type="caution">
    <text evidence="2">The sequence shown here is derived from an EMBL/GenBank/DDBJ whole genome shotgun (WGS) entry which is preliminary data.</text>
</comment>
<evidence type="ECO:0000313" key="3">
    <source>
        <dbReference type="Proteomes" id="UP001600888"/>
    </source>
</evidence>
<keyword evidence="3" id="KW-1185">Reference proteome</keyword>
<reference evidence="2 3" key="1">
    <citation type="submission" date="2024-03" db="EMBL/GenBank/DDBJ databases">
        <title>A high-quality draft genome sequence of Diaporthe vaccinii, a causative agent of upright dieback and viscid rot disease in cranberry plants.</title>
        <authorList>
            <person name="Sarrasin M."/>
            <person name="Lang B.F."/>
            <person name="Burger G."/>
        </authorList>
    </citation>
    <scope>NUCLEOTIDE SEQUENCE [LARGE SCALE GENOMIC DNA]</scope>
    <source>
        <strain evidence="2 3">IS7</strain>
    </source>
</reference>
<sequence length="135" mass="15039">MIRIETAGQTQRDIEVQADLCTCCVSLFGLAYVQGHAPSITTLWETKQLSPRSKPPQDAMPEQEDAPQQRAASSANVPQPSQTPSLWGVTMPCDAVASSHFRSHPGTKVRNKQKQKRDPEEIITCHRKTRWSSLN</sequence>
<dbReference type="EMBL" id="JBAWTH010000063">
    <property type="protein sequence ID" value="KAL2280764.1"/>
    <property type="molecule type" value="Genomic_DNA"/>
</dbReference>
<feature type="compositionally biased region" description="Basic residues" evidence="1">
    <location>
        <begin position="125"/>
        <end position="135"/>
    </location>
</feature>
<feature type="compositionally biased region" description="Basic residues" evidence="1">
    <location>
        <begin position="101"/>
        <end position="115"/>
    </location>
</feature>
<evidence type="ECO:0000313" key="2">
    <source>
        <dbReference type="EMBL" id="KAL2280764.1"/>
    </source>
</evidence>
<feature type="compositionally biased region" description="Polar residues" evidence="1">
    <location>
        <begin position="70"/>
        <end position="85"/>
    </location>
</feature>
<organism evidence="2 3">
    <name type="scientific">Diaporthe vaccinii</name>
    <dbReference type="NCBI Taxonomy" id="105482"/>
    <lineage>
        <taxon>Eukaryota</taxon>
        <taxon>Fungi</taxon>
        <taxon>Dikarya</taxon>
        <taxon>Ascomycota</taxon>
        <taxon>Pezizomycotina</taxon>
        <taxon>Sordariomycetes</taxon>
        <taxon>Sordariomycetidae</taxon>
        <taxon>Diaporthales</taxon>
        <taxon>Diaporthaceae</taxon>
        <taxon>Diaporthe</taxon>
        <taxon>Diaporthe eres species complex</taxon>
    </lineage>
</organism>
<gene>
    <name evidence="2" type="ORF">FJTKL_12276</name>
</gene>